<evidence type="ECO:0000313" key="1">
    <source>
        <dbReference type="EMBL" id="KAF1768355.1"/>
    </source>
</evidence>
<sequence>MHEQIAFQTTYQWAESRGEIIALTGKPVNDPKVANPVICNQGNRKLMENENLNKADKDALNRVAQCLHFSSGSNNTCDYPKLLHREVCHSAPTLN</sequence>
<reference evidence="1 2" key="1">
    <citation type="submission" date="2019-12" db="EMBL/GenBank/DDBJ databases">
        <title>Chromosome-level assembly of the Caenorhabditis remanei genome.</title>
        <authorList>
            <person name="Teterina A.A."/>
            <person name="Willis J.H."/>
            <person name="Phillips P.C."/>
        </authorList>
    </citation>
    <scope>NUCLEOTIDE SEQUENCE [LARGE SCALE GENOMIC DNA]</scope>
    <source>
        <strain evidence="1 2">PX506</strain>
        <tissue evidence="1">Whole organism</tissue>
    </source>
</reference>
<accession>A0A6A5HLD2</accession>
<protein>
    <submittedName>
        <fullName evidence="1">Uncharacterized protein</fullName>
    </submittedName>
</protein>
<dbReference type="Proteomes" id="UP000483820">
    <property type="component" value="Chromosome I"/>
</dbReference>
<dbReference type="KEGG" id="crq:GCK72_000167"/>
<dbReference type="AlphaFoldDB" id="A0A6A5HLD2"/>
<comment type="caution">
    <text evidence="1">The sequence shown here is derived from an EMBL/GenBank/DDBJ whole genome shotgun (WGS) entry which is preliminary data.</text>
</comment>
<dbReference type="GeneID" id="78773039"/>
<dbReference type="RefSeq" id="XP_053590957.1">
    <property type="nucleotide sequence ID" value="XM_053722312.1"/>
</dbReference>
<dbReference type="EMBL" id="WUAV01000001">
    <property type="protein sequence ID" value="KAF1768355.1"/>
    <property type="molecule type" value="Genomic_DNA"/>
</dbReference>
<gene>
    <name evidence="1" type="ORF">GCK72_000167</name>
</gene>
<evidence type="ECO:0000313" key="2">
    <source>
        <dbReference type="Proteomes" id="UP000483820"/>
    </source>
</evidence>
<organism evidence="1 2">
    <name type="scientific">Caenorhabditis remanei</name>
    <name type="common">Caenorhabditis vulgaris</name>
    <dbReference type="NCBI Taxonomy" id="31234"/>
    <lineage>
        <taxon>Eukaryota</taxon>
        <taxon>Metazoa</taxon>
        <taxon>Ecdysozoa</taxon>
        <taxon>Nematoda</taxon>
        <taxon>Chromadorea</taxon>
        <taxon>Rhabditida</taxon>
        <taxon>Rhabditina</taxon>
        <taxon>Rhabditomorpha</taxon>
        <taxon>Rhabditoidea</taxon>
        <taxon>Rhabditidae</taxon>
        <taxon>Peloderinae</taxon>
        <taxon>Caenorhabditis</taxon>
    </lineage>
</organism>
<name>A0A6A5HLD2_CAERE</name>
<proteinExistence type="predicted"/>
<dbReference type="CTD" id="78773039"/>